<protein>
    <submittedName>
        <fullName evidence="2">Uncharacterized protein</fullName>
    </submittedName>
</protein>
<feature type="non-terminal residue" evidence="2">
    <location>
        <position position="1"/>
    </location>
</feature>
<reference evidence="2" key="1">
    <citation type="submission" date="2023-10" db="EMBL/GenBank/DDBJ databases">
        <authorList>
            <person name="Chen Y."/>
            <person name="Shah S."/>
            <person name="Dougan E. K."/>
            <person name="Thang M."/>
            <person name="Chan C."/>
        </authorList>
    </citation>
    <scope>NUCLEOTIDE SEQUENCE [LARGE SCALE GENOMIC DNA]</scope>
</reference>
<name>A0ABN9QW29_9DINO</name>
<evidence type="ECO:0000256" key="1">
    <source>
        <dbReference type="SAM" id="MobiDB-lite"/>
    </source>
</evidence>
<sequence>ATCIHPDREEPNLCGDCPRNSRVLATAAPAGGAKPDAEEAGACGSCPRARECPALEAQAVFATREAAPAWWPRPPSSPRPRRRASTPTARSRTSAGTARATEAHAAPPRPPRAALAARSSPAKGGETGAVRRRSGWGICSRRAQCFPSRVLGSPRIWCGPPDFEGQARAEEEELEYDMVRPCRLLVASTASAAADATQLKIDLWPINAASPAIFGTGVVR</sequence>
<gene>
    <name evidence="2" type="ORF">PCOR1329_LOCUS15482</name>
</gene>
<proteinExistence type="predicted"/>
<keyword evidence="3" id="KW-1185">Reference proteome</keyword>
<organism evidence="2 3">
    <name type="scientific">Prorocentrum cordatum</name>
    <dbReference type="NCBI Taxonomy" id="2364126"/>
    <lineage>
        <taxon>Eukaryota</taxon>
        <taxon>Sar</taxon>
        <taxon>Alveolata</taxon>
        <taxon>Dinophyceae</taxon>
        <taxon>Prorocentrales</taxon>
        <taxon>Prorocentraceae</taxon>
        <taxon>Prorocentrum</taxon>
    </lineage>
</organism>
<dbReference type="Proteomes" id="UP001189429">
    <property type="component" value="Unassembled WGS sequence"/>
</dbReference>
<evidence type="ECO:0000313" key="2">
    <source>
        <dbReference type="EMBL" id="CAK0810546.1"/>
    </source>
</evidence>
<evidence type="ECO:0000313" key="3">
    <source>
        <dbReference type="Proteomes" id="UP001189429"/>
    </source>
</evidence>
<dbReference type="EMBL" id="CAUYUJ010004684">
    <property type="protein sequence ID" value="CAK0810546.1"/>
    <property type="molecule type" value="Genomic_DNA"/>
</dbReference>
<comment type="caution">
    <text evidence="2">The sequence shown here is derived from an EMBL/GenBank/DDBJ whole genome shotgun (WGS) entry which is preliminary data.</text>
</comment>
<accession>A0ABN9QW29</accession>
<feature type="region of interest" description="Disordered" evidence="1">
    <location>
        <begin position="64"/>
        <end position="130"/>
    </location>
</feature>
<feature type="compositionally biased region" description="Low complexity" evidence="1">
    <location>
        <begin position="85"/>
        <end position="122"/>
    </location>
</feature>